<evidence type="ECO:0000256" key="5">
    <source>
        <dbReference type="RuleBase" id="RU363041"/>
    </source>
</evidence>
<organism evidence="6 7">
    <name type="scientific">Desulfomonile tiedjei (strain ATCC 49306 / DSM 6799 / DCB-1)</name>
    <dbReference type="NCBI Taxonomy" id="706587"/>
    <lineage>
        <taxon>Bacteria</taxon>
        <taxon>Pseudomonadati</taxon>
        <taxon>Thermodesulfobacteriota</taxon>
        <taxon>Desulfomonilia</taxon>
        <taxon>Desulfomonilales</taxon>
        <taxon>Desulfomonilaceae</taxon>
        <taxon>Desulfomonile</taxon>
    </lineage>
</organism>
<dbReference type="RefSeq" id="WP_014809039.1">
    <property type="nucleotide sequence ID" value="NC_018025.1"/>
</dbReference>
<dbReference type="KEGG" id="dti:Desti_1173"/>
<sequence>MKVAKELYRMFMAASQAHARWDYETSMSILRDRKKLLLLVIMTIPALAIGVAMAAGDGYLGGYKAYQPANYDPVIFIVSILVGLGAGLITGCIGAGGGFIITPALMSAGVKGILAVGTDLFHIFAKAIMGTAVHKKLGNVSVSLAIAFLVGSGIGVTGGGFINRALYEKNPILSDLFISIVYVVLLGFLGFYALFDFLKLRKAPGDVGAHHGESAHGEEASSGKVGLPAKLQSSNIPPLITFDEDLVPGGKKIPALFVALCGAVVGFAAAIMGVGGGFLTFPMFVYILGVSSFTTVGTDILQIIFTAGLASIAQYAVYGFIFYTLAMGMLLGSLLGIQVGALATKVVKGIYIRGFYAISILAGFVNRFFALPEKLNQMEIINVSEALVKGLSFAGLIIFFVVIGIFAIWVIGKFLGNLKTLRGEV</sequence>
<keyword evidence="2 5" id="KW-0812">Transmembrane</keyword>
<keyword evidence="3 5" id="KW-1133">Transmembrane helix</keyword>
<dbReference type="PANTHER" id="PTHR43701">
    <property type="entry name" value="MEMBRANE TRANSPORTER PROTEIN MJ0441-RELATED"/>
    <property type="match status" value="1"/>
</dbReference>
<dbReference type="EMBL" id="CP003360">
    <property type="protein sequence ID" value="AFM23886.1"/>
    <property type="molecule type" value="Genomic_DNA"/>
</dbReference>
<keyword evidence="4 5" id="KW-0472">Membrane</keyword>
<accession>I4C2U5</accession>
<feature type="transmembrane region" description="Helical" evidence="5">
    <location>
        <begin position="140"/>
        <end position="162"/>
    </location>
</feature>
<feature type="transmembrane region" description="Helical" evidence="5">
    <location>
        <begin position="75"/>
        <end position="101"/>
    </location>
</feature>
<protein>
    <recommendedName>
        <fullName evidence="5">Probable membrane transporter protein</fullName>
    </recommendedName>
</protein>
<dbReference type="HOGENOM" id="CLU_045498_0_1_7"/>
<feature type="transmembrane region" description="Helical" evidence="5">
    <location>
        <begin position="317"/>
        <end position="343"/>
    </location>
</feature>
<dbReference type="eggNOG" id="COG0730">
    <property type="taxonomic scope" value="Bacteria"/>
</dbReference>
<feature type="transmembrane region" description="Helical" evidence="5">
    <location>
        <begin position="174"/>
        <end position="195"/>
    </location>
</feature>
<dbReference type="OrthoDB" id="9779078at2"/>
<feature type="transmembrane region" description="Helical" evidence="5">
    <location>
        <begin position="36"/>
        <end position="55"/>
    </location>
</feature>
<evidence type="ECO:0000313" key="6">
    <source>
        <dbReference type="EMBL" id="AFM23886.1"/>
    </source>
</evidence>
<evidence type="ECO:0000256" key="1">
    <source>
        <dbReference type="ARBA" id="ARBA00004141"/>
    </source>
</evidence>
<feature type="transmembrane region" description="Helical" evidence="5">
    <location>
        <begin position="390"/>
        <end position="412"/>
    </location>
</feature>
<feature type="transmembrane region" description="Helical" evidence="5">
    <location>
        <begin position="253"/>
        <end position="272"/>
    </location>
</feature>
<reference evidence="7" key="1">
    <citation type="submission" date="2012-06" db="EMBL/GenBank/DDBJ databases">
        <title>Complete sequence of chromosome of Desulfomonile tiedjei DSM 6799.</title>
        <authorList>
            <person name="Lucas S."/>
            <person name="Copeland A."/>
            <person name="Lapidus A."/>
            <person name="Glavina del Rio T."/>
            <person name="Dalin E."/>
            <person name="Tice H."/>
            <person name="Bruce D."/>
            <person name="Goodwin L."/>
            <person name="Pitluck S."/>
            <person name="Peters L."/>
            <person name="Ovchinnikova G."/>
            <person name="Zeytun A."/>
            <person name="Lu M."/>
            <person name="Kyrpides N."/>
            <person name="Mavromatis K."/>
            <person name="Ivanova N."/>
            <person name="Brettin T."/>
            <person name="Detter J.C."/>
            <person name="Han C."/>
            <person name="Larimer F."/>
            <person name="Land M."/>
            <person name="Hauser L."/>
            <person name="Markowitz V."/>
            <person name="Cheng J.-F."/>
            <person name="Hugenholtz P."/>
            <person name="Woyke T."/>
            <person name="Wu D."/>
            <person name="Spring S."/>
            <person name="Schroeder M."/>
            <person name="Brambilla E."/>
            <person name="Klenk H.-P."/>
            <person name="Eisen J.A."/>
        </authorList>
    </citation>
    <scope>NUCLEOTIDE SEQUENCE [LARGE SCALE GENOMIC DNA]</scope>
    <source>
        <strain evidence="7">ATCC 49306 / DSM 6799 / DCB-1</strain>
    </source>
</reference>
<dbReference type="InterPro" id="IPR051598">
    <property type="entry name" value="TSUP/Inactive_protease-like"/>
</dbReference>
<evidence type="ECO:0000256" key="4">
    <source>
        <dbReference type="ARBA" id="ARBA00023136"/>
    </source>
</evidence>
<dbReference type="STRING" id="706587.Desti_1173"/>
<feature type="transmembrane region" description="Helical" evidence="5">
    <location>
        <begin position="350"/>
        <end position="370"/>
    </location>
</feature>
<keyword evidence="5" id="KW-1003">Cell membrane</keyword>
<evidence type="ECO:0000313" key="7">
    <source>
        <dbReference type="Proteomes" id="UP000006055"/>
    </source>
</evidence>
<dbReference type="Pfam" id="PF01925">
    <property type="entry name" value="TauE"/>
    <property type="match status" value="1"/>
</dbReference>
<dbReference type="AlphaFoldDB" id="I4C2U5"/>
<feature type="transmembrane region" description="Helical" evidence="5">
    <location>
        <begin position="284"/>
        <end position="305"/>
    </location>
</feature>
<comment type="subcellular location">
    <subcellularLocation>
        <location evidence="5">Cell membrane</location>
        <topology evidence="5">Multi-pass membrane protein</topology>
    </subcellularLocation>
    <subcellularLocation>
        <location evidence="1">Membrane</location>
        <topology evidence="1">Multi-pass membrane protein</topology>
    </subcellularLocation>
</comment>
<proteinExistence type="inferred from homology"/>
<dbReference type="Proteomes" id="UP000006055">
    <property type="component" value="Chromosome"/>
</dbReference>
<dbReference type="PATRIC" id="fig|706587.4.peg.1337"/>
<dbReference type="InterPro" id="IPR002781">
    <property type="entry name" value="TM_pro_TauE-like"/>
</dbReference>
<dbReference type="PANTHER" id="PTHR43701:SF12">
    <property type="entry name" value="MEMBRANE TRANSPORTER PROTEIN YTNM-RELATED"/>
    <property type="match status" value="1"/>
</dbReference>
<comment type="similarity">
    <text evidence="5">Belongs to the 4-toluene sulfonate uptake permease (TSUP) (TC 2.A.102) family.</text>
</comment>
<dbReference type="GO" id="GO:0005886">
    <property type="term" value="C:plasma membrane"/>
    <property type="evidence" value="ECO:0007669"/>
    <property type="project" value="UniProtKB-SubCell"/>
</dbReference>
<gene>
    <name evidence="6" type="ordered locus">Desti_1173</name>
</gene>
<keyword evidence="7" id="KW-1185">Reference proteome</keyword>
<evidence type="ECO:0000256" key="3">
    <source>
        <dbReference type="ARBA" id="ARBA00022989"/>
    </source>
</evidence>
<name>I4C2U5_DESTA</name>
<evidence type="ECO:0000256" key="2">
    <source>
        <dbReference type="ARBA" id="ARBA00022692"/>
    </source>
</evidence>